<accession>A0A450UWS1</accession>
<protein>
    <submittedName>
        <fullName evidence="2">Uncharacterized protein</fullName>
    </submittedName>
</protein>
<evidence type="ECO:0000313" key="4">
    <source>
        <dbReference type="EMBL" id="VFK03033.1"/>
    </source>
</evidence>
<evidence type="ECO:0000313" key="3">
    <source>
        <dbReference type="EMBL" id="VFJ97543.1"/>
    </source>
</evidence>
<evidence type="ECO:0000256" key="1">
    <source>
        <dbReference type="SAM" id="MobiDB-lite"/>
    </source>
</evidence>
<dbReference type="AlphaFoldDB" id="A0A450UWS1"/>
<dbReference type="EMBL" id="CAADFI010000114">
    <property type="protein sequence ID" value="VFJ97543.1"/>
    <property type="molecule type" value="Genomic_DNA"/>
</dbReference>
<feature type="region of interest" description="Disordered" evidence="1">
    <location>
        <begin position="131"/>
        <end position="154"/>
    </location>
</feature>
<evidence type="ECO:0000313" key="2">
    <source>
        <dbReference type="EMBL" id="VFJ96971.1"/>
    </source>
</evidence>
<gene>
    <name evidence="2" type="ORF">BECKH772A_GA0070896_1011317</name>
    <name evidence="3" type="ORF">BECKH772B_GA0070898_101143</name>
    <name evidence="4" type="ORF">BECKH772C_GA0070978_1011117</name>
</gene>
<dbReference type="EMBL" id="CAADFG010000113">
    <property type="protein sequence ID" value="VFJ96971.1"/>
    <property type="molecule type" value="Genomic_DNA"/>
</dbReference>
<sequence>MSRELLLVTKLLLGYPLYGSSSFQHENIQRNNRISVRPRESIMAQTLYATYDGHVFTPERNLDLLPNRRYWIRIEMQPEQKPEPGKKILQKLSDRAMDLGVSDLAAQYDHSTPPENRQNHATGDWREFVGALKGSPNLRGDPVTTAREMRDEWG</sequence>
<proteinExistence type="predicted"/>
<name>A0A450UWS1_9GAMM</name>
<organism evidence="2">
    <name type="scientific">Candidatus Kentrum eta</name>
    <dbReference type="NCBI Taxonomy" id="2126337"/>
    <lineage>
        <taxon>Bacteria</taxon>
        <taxon>Pseudomonadati</taxon>
        <taxon>Pseudomonadota</taxon>
        <taxon>Gammaproteobacteria</taxon>
        <taxon>Candidatus Kentrum</taxon>
    </lineage>
</organism>
<dbReference type="EMBL" id="CAADFJ010000111">
    <property type="protein sequence ID" value="VFK03033.1"/>
    <property type="molecule type" value="Genomic_DNA"/>
</dbReference>
<reference evidence="2" key="1">
    <citation type="submission" date="2019-02" db="EMBL/GenBank/DDBJ databases">
        <authorList>
            <person name="Gruber-Vodicka R. H."/>
            <person name="Seah K. B. B."/>
        </authorList>
    </citation>
    <scope>NUCLEOTIDE SEQUENCE</scope>
    <source>
        <strain evidence="4">BECK_SA2B12</strain>
        <strain evidence="2">BECK_SA2B15</strain>
        <strain evidence="3">BECK_SA2B20</strain>
    </source>
</reference>